<accession>A0A1H5ZFX2</accession>
<evidence type="ECO:0000313" key="1">
    <source>
        <dbReference type="EMBL" id="QCC48106.1"/>
    </source>
</evidence>
<keyword evidence="3" id="KW-1185">Reference proteome</keyword>
<protein>
    <submittedName>
        <fullName evidence="2">Uncharacterized protein</fullName>
    </submittedName>
</protein>
<dbReference type="GeneID" id="39858582"/>
<evidence type="ECO:0000313" key="4">
    <source>
        <dbReference type="Proteomes" id="UP000296733"/>
    </source>
</evidence>
<dbReference type="Proteomes" id="UP000296733">
    <property type="component" value="Chromosome"/>
</dbReference>
<evidence type="ECO:0000313" key="3">
    <source>
        <dbReference type="Proteomes" id="UP000236740"/>
    </source>
</evidence>
<dbReference type="KEGG" id="hlm:DV707_10780"/>
<organism evidence="2 3">
    <name type="scientific">Halobellus limi</name>
    <dbReference type="NCBI Taxonomy" id="699433"/>
    <lineage>
        <taxon>Archaea</taxon>
        <taxon>Methanobacteriati</taxon>
        <taxon>Methanobacteriota</taxon>
        <taxon>Stenosarchaea group</taxon>
        <taxon>Halobacteria</taxon>
        <taxon>Halobacteriales</taxon>
        <taxon>Haloferacaceae</taxon>
        <taxon>Halobellus</taxon>
    </lineage>
</organism>
<dbReference type="EMBL" id="CP031311">
    <property type="protein sequence ID" value="QCC48106.1"/>
    <property type="molecule type" value="Genomic_DNA"/>
</dbReference>
<dbReference type="Proteomes" id="UP000236740">
    <property type="component" value="Unassembled WGS sequence"/>
</dbReference>
<name>A0A1H5ZFX2_9EURY</name>
<dbReference type="EMBL" id="FNVN01000002">
    <property type="protein sequence ID" value="SEG35369.1"/>
    <property type="molecule type" value="Genomic_DNA"/>
</dbReference>
<sequence>MTETITFELPLSAQAVEEDGVTVDALFTALDHAKAYHNHEGGYKDRFDNLEQYIWNQAKAQLE</sequence>
<reference evidence="1 4" key="2">
    <citation type="journal article" date="2019" name="Nat. Commun.">
        <title>A new type of DNA phosphorothioation-based antiviral system in archaea.</title>
        <authorList>
            <person name="Xiong L."/>
            <person name="Liu S."/>
            <person name="Chen S."/>
            <person name="Xiao Y."/>
            <person name="Zhu B."/>
            <person name="Gao Y."/>
            <person name="Zhang Y."/>
            <person name="Chen B."/>
            <person name="Luo J."/>
            <person name="Deng Z."/>
            <person name="Chen X."/>
            <person name="Wang L."/>
            <person name="Chen S."/>
        </authorList>
    </citation>
    <scope>NUCLEOTIDE SEQUENCE [LARGE SCALE GENOMIC DNA]</scope>
    <source>
        <strain evidence="1 4">CGMCC 1.10331</strain>
    </source>
</reference>
<gene>
    <name evidence="1" type="ORF">DV707_10780</name>
    <name evidence="2" type="ORF">SAMN04488133_1988</name>
</gene>
<proteinExistence type="predicted"/>
<reference evidence="2 3" key="1">
    <citation type="submission" date="2016-10" db="EMBL/GenBank/DDBJ databases">
        <authorList>
            <person name="de Groot N.N."/>
        </authorList>
    </citation>
    <scope>NUCLEOTIDE SEQUENCE [LARGE SCALE GENOMIC DNA]</scope>
    <source>
        <strain evidence="2 3">CGMCC 1.10331</strain>
    </source>
</reference>
<dbReference type="RefSeq" id="WP_103991692.1">
    <property type="nucleotide sequence ID" value="NZ_CP031311.1"/>
</dbReference>
<dbReference type="AlphaFoldDB" id="A0A1H5ZFX2"/>
<evidence type="ECO:0000313" key="2">
    <source>
        <dbReference type="EMBL" id="SEG35369.1"/>
    </source>
</evidence>